<dbReference type="Pfam" id="PF00270">
    <property type="entry name" value="DEAD"/>
    <property type="match status" value="1"/>
</dbReference>
<name>A0A8K0PDH6_9PEZI</name>
<evidence type="ECO:0000256" key="1">
    <source>
        <dbReference type="ARBA" id="ARBA00022741"/>
    </source>
</evidence>
<evidence type="ECO:0008006" key="9">
    <source>
        <dbReference type="Google" id="ProtNLM"/>
    </source>
</evidence>
<dbReference type="GO" id="GO:0005524">
    <property type="term" value="F:ATP binding"/>
    <property type="evidence" value="ECO:0007669"/>
    <property type="project" value="UniProtKB-KW"/>
</dbReference>
<comment type="caution">
    <text evidence="7">The sequence shown here is derived from an EMBL/GenBank/DDBJ whole genome shotgun (WGS) entry which is preliminary data.</text>
</comment>
<dbReference type="InterPro" id="IPR014001">
    <property type="entry name" value="Helicase_ATP-bd"/>
</dbReference>
<dbReference type="InterPro" id="IPR027417">
    <property type="entry name" value="P-loop_NTPase"/>
</dbReference>
<reference evidence="7" key="1">
    <citation type="submission" date="2021-07" db="EMBL/GenBank/DDBJ databases">
        <title>Elsinoe batatas strain:CRI-CJ2 Genome sequencing and assembly.</title>
        <authorList>
            <person name="Huang L."/>
        </authorList>
    </citation>
    <scope>NUCLEOTIDE SEQUENCE</scope>
    <source>
        <strain evidence="7">CRI-CJ2</strain>
    </source>
</reference>
<dbReference type="InterPro" id="IPR007502">
    <property type="entry name" value="Helicase-assoc_dom"/>
</dbReference>
<feature type="domain" description="Helicase ATP-binding" evidence="5">
    <location>
        <begin position="41"/>
        <end position="208"/>
    </location>
</feature>
<dbReference type="OrthoDB" id="3752560at2759"/>
<dbReference type="EMBL" id="JAESVG020000009">
    <property type="protein sequence ID" value="KAG8624602.1"/>
    <property type="molecule type" value="Genomic_DNA"/>
</dbReference>
<evidence type="ECO:0000313" key="8">
    <source>
        <dbReference type="Proteomes" id="UP000809789"/>
    </source>
</evidence>
<dbReference type="SMART" id="SM00487">
    <property type="entry name" value="DEXDc"/>
    <property type="match status" value="1"/>
</dbReference>
<keyword evidence="8" id="KW-1185">Reference proteome</keyword>
<feature type="domain" description="Helicase C-terminal" evidence="6">
    <location>
        <begin position="229"/>
        <end position="435"/>
    </location>
</feature>
<organism evidence="7 8">
    <name type="scientific">Elsinoe batatas</name>
    <dbReference type="NCBI Taxonomy" id="2601811"/>
    <lineage>
        <taxon>Eukaryota</taxon>
        <taxon>Fungi</taxon>
        <taxon>Dikarya</taxon>
        <taxon>Ascomycota</taxon>
        <taxon>Pezizomycotina</taxon>
        <taxon>Dothideomycetes</taxon>
        <taxon>Dothideomycetidae</taxon>
        <taxon>Myriangiales</taxon>
        <taxon>Elsinoaceae</taxon>
        <taxon>Elsinoe</taxon>
    </lineage>
</organism>
<dbReference type="InterPro" id="IPR011545">
    <property type="entry name" value="DEAD/DEAH_box_helicase_dom"/>
</dbReference>
<evidence type="ECO:0000256" key="4">
    <source>
        <dbReference type="ARBA" id="ARBA00022840"/>
    </source>
</evidence>
<keyword evidence="3" id="KW-0347">Helicase</keyword>
<dbReference type="Gene3D" id="1.20.120.1080">
    <property type="match status" value="1"/>
</dbReference>
<dbReference type="SMART" id="SM00490">
    <property type="entry name" value="HELICc"/>
    <property type="match status" value="1"/>
</dbReference>
<evidence type="ECO:0000256" key="2">
    <source>
        <dbReference type="ARBA" id="ARBA00022801"/>
    </source>
</evidence>
<dbReference type="Gene3D" id="3.40.50.300">
    <property type="entry name" value="P-loop containing nucleotide triphosphate hydrolases"/>
    <property type="match status" value="2"/>
</dbReference>
<dbReference type="PROSITE" id="PS51192">
    <property type="entry name" value="HELICASE_ATP_BIND_1"/>
    <property type="match status" value="1"/>
</dbReference>
<dbReference type="GO" id="GO:0016787">
    <property type="term" value="F:hydrolase activity"/>
    <property type="evidence" value="ECO:0007669"/>
    <property type="project" value="UniProtKB-KW"/>
</dbReference>
<dbReference type="SMART" id="SM00847">
    <property type="entry name" value="HA2"/>
    <property type="match status" value="1"/>
</dbReference>
<dbReference type="PANTHER" id="PTHR18934">
    <property type="entry name" value="ATP-DEPENDENT RNA HELICASE"/>
    <property type="match status" value="1"/>
</dbReference>
<evidence type="ECO:0000259" key="5">
    <source>
        <dbReference type="PROSITE" id="PS51192"/>
    </source>
</evidence>
<keyword evidence="4" id="KW-0067">ATP-binding</keyword>
<evidence type="ECO:0000259" key="6">
    <source>
        <dbReference type="PROSITE" id="PS51194"/>
    </source>
</evidence>
<protein>
    <recommendedName>
        <fullName evidence="9">P-loop containing nucleoside triphosphate hydrolase protein</fullName>
    </recommendedName>
</protein>
<keyword evidence="1" id="KW-0547">Nucleotide-binding</keyword>
<sequence>MPALNQPELNPLNGKPLSPHCLNLRYEARKLPVSKELPVIMATLKETNVLIAVGETGSGKTTQIPKAVLLEQAAAGKIDGGMIAVTQTRRLAAESTALRIADELDVGIGQEVGLKYQGRNSVGPRTRLVVLTDGSLLAEAFVDPLLSKYSTIVIDEAHQHSIATDLLMGLLVDLVERRKDLKVIIMSATIHTEKFLNYFPGSIAKVVAGAPSTVQTRYIRRMNGGLLDSVVDTVLYIHATQRPGDILVFLPGFQEISLVLNKLDAIVNGNEPRHGPGEIGPLVCFPLTAQHAREAQEQAVLAVAPGEKDGKGGRKCILATNIAETSITLLGLVFVVDTCLVKNKIYAPREESWSIQVGFVSKSTATQRKGRAGRTRPGVVFRMLSEHQFSARLLEHDIAAILMDDMLSPCLQILQLQQTPFDFKYIVPPATETIANALGVLKALGCVNKLGFLTAHGRIVSSIPTDPFSANMLVKSPTFGCADQIVSIVAMIQASEGGSRVFRPAANDDELKVIRRIRMTFSHPQSDHITLLHIYTAWRQARHEGTADDFVRRHWLQAPVLREADRLRDKLLKNLRSKKTWKHTSLHLDHPQYYEWILMALAQSSYLRIAKRQPGSNEWYRTVRRDESARVSRDSVVARLKEAPEWITYTEFSNNGPERRWLSLVSVIPMELLIAAGGSYWLDLHCFFDGHIRDGLDRVMSKMSGIPEERILAHQLSDSVASTAW</sequence>
<evidence type="ECO:0000256" key="3">
    <source>
        <dbReference type="ARBA" id="ARBA00022806"/>
    </source>
</evidence>
<dbReference type="Proteomes" id="UP000809789">
    <property type="component" value="Unassembled WGS sequence"/>
</dbReference>
<proteinExistence type="predicted"/>
<dbReference type="PROSITE" id="PS51194">
    <property type="entry name" value="HELICASE_CTER"/>
    <property type="match status" value="1"/>
</dbReference>
<dbReference type="CDD" id="cd18791">
    <property type="entry name" value="SF2_C_RHA"/>
    <property type="match status" value="1"/>
</dbReference>
<dbReference type="PANTHER" id="PTHR18934:SF99">
    <property type="entry name" value="ATP-DEPENDENT RNA HELICASE DHX37-RELATED"/>
    <property type="match status" value="1"/>
</dbReference>
<dbReference type="AlphaFoldDB" id="A0A8K0PDH6"/>
<gene>
    <name evidence="7" type="ORF">KVT40_007669</name>
</gene>
<dbReference type="GO" id="GO:0003723">
    <property type="term" value="F:RNA binding"/>
    <property type="evidence" value="ECO:0007669"/>
    <property type="project" value="TreeGrafter"/>
</dbReference>
<dbReference type="SUPFAM" id="SSF52540">
    <property type="entry name" value="P-loop containing nucleoside triphosphate hydrolases"/>
    <property type="match status" value="1"/>
</dbReference>
<accession>A0A8K0PDH6</accession>
<dbReference type="Pfam" id="PF21010">
    <property type="entry name" value="HA2_C"/>
    <property type="match status" value="1"/>
</dbReference>
<keyword evidence="2" id="KW-0378">Hydrolase</keyword>
<dbReference type="GO" id="GO:0004386">
    <property type="term" value="F:helicase activity"/>
    <property type="evidence" value="ECO:0007669"/>
    <property type="project" value="UniProtKB-KW"/>
</dbReference>
<dbReference type="InterPro" id="IPR001650">
    <property type="entry name" value="Helicase_C-like"/>
</dbReference>
<evidence type="ECO:0000313" key="7">
    <source>
        <dbReference type="EMBL" id="KAG8624602.1"/>
    </source>
</evidence>